<dbReference type="Proteomes" id="UP000030185">
    <property type="component" value="Unassembled WGS sequence"/>
</dbReference>
<dbReference type="EC" id="3.2.1.4" evidence="3"/>
<dbReference type="Pfam" id="PF01345">
    <property type="entry name" value="DUF11"/>
    <property type="match status" value="1"/>
</dbReference>
<keyword evidence="4" id="KW-0378">Hydrolase</keyword>
<evidence type="ECO:0000256" key="1">
    <source>
        <dbReference type="ARBA" id="ARBA00000966"/>
    </source>
</evidence>
<evidence type="ECO:0000256" key="2">
    <source>
        <dbReference type="ARBA" id="ARBA00009209"/>
    </source>
</evidence>
<name>A0A098LFP4_9BACT</name>
<reference evidence="9 10" key="1">
    <citation type="submission" date="2014-09" db="EMBL/GenBank/DDBJ databases">
        <title>Sporocytophaga myxococcoides PG-01 genome sequencing.</title>
        <authorList>
            <person name="Liu L."/>
            <person name="Gao P.J."/>
            <person name="Chen G.J."/>
            <person name="Wang L.S."/>
        </authorList>
    </citation>
    <scope>NUCLEOTIDE SEQUENCE [LARGE SCALE GENOMIC DNA]</scope>
    <source>
        <strain evidence="9 10">PG-01</strain>
    </source>
</reference>
<dbReference type="GO" id="GO:0008810">
    <property type="term" value="F:cellulase activity"/>
    <property type="evidence" value="ECO:0007669"/>
    <property type="project" value="UniProtKB-EC"/>
</dbReference>
<dbReference type="eggNOG" id="COG2831">
    <property type="taxonomic scope" value="Bacteria"/>
</dbReference>
<keyword evidence="5" id="KW-0136">Cellulose degradation</keyword>
<comment type="catalytic activity">
    <reaction evidence="1">
        <text>Endohydrolysis of (1-&gt;4)-beta-D-glucosidic linkages in cellulose, lichenin and cereal beta-D-glucans.</text>
        <dbReference type="EC" id="3.2.1.4"/>
    </reaction>
</comment>
<dbReference type="InterPro" id="IPR008928">
    <property type="entry name" value="6-hairpin_glycosidase_sf"/>
</dbReference>
<evidence type="ECO:0000313" key="10">
    <source>
        <dbReference type="Proteomes" id="UP000030185"/>
    </source>
</evidence>
<dbReference type="Pfam" id="PF01270">
    <property type="entry name" value="Glyco_hydro_8"/>
    <property type="match status" value="1"/>
</dbReference>
<dbReference type="EMBL" id="BBLT01000004">
    <property type="protein sequence ID" value="GAL84928.1"/>
    <property type="molecule type" value="Genomic_DNA"/>
</dbReference>
<keyword evidence="7" id="KW-0119">Carbohydrate metabolism</keyword>
<evidence type="ECO:0000256" key="4">
    <source>
        <dbReference type="ARBA" id="ARBA00022801"/>
    </source>
</evidence>
<evidence type="ECO:0000256" key="3">
    <source>
        <dbReference type="ARBA" id="ARBA00012601"/>
    </source>
</evidence>
<evidence type="ECO:0000256" key="6">
    <source>
        <dbReference type="ARBA" id="ARBA00023295"/>
    </source>
</evidence>
<evidence type="ECO:0000259" key="8">
    <source>
        <dbReference type="Pfam" id="PF01345"/>
    </source>
</evidence>
<comment type="caution">
    <text evidence="9">The sequence shown here is derived from an EMBL/GenBank/DDBJ whole genome shotgun (WGS) entry which is preliminary data.</text>
</comment>
<comment type="similarity">
    <text evidence="2">Belongs to the glycosyl hydrolase 8 (cellulase D) family.</text>
</comment>
<protein>
    <recommendedName>
        <fullName evidence="3">cellulase</fullName>
        <ecNumber evidence="3">3.2.1.4</ecNumber>
    </recommendedName>
</protein>
<evidence type="ECO:0000256" key="5">
    <source>
        <dbReference type="ARBA" id="ARBA00023001"/>
    </source>
</evidence>
<organism evidence="9 10">
    <name type="scientific">Sporocytophaga myxococcoides</name>
    <dbReference type="NCBI Taxonomy" id="153721"/>
    <lineage>
        <taxon>Bacteria</taxon>
        <taxon>Pseudomonadati</taxon>
        <taxon>Bacteroidota</taxon>
        <taxon>Cytophagia</taxon>
        <taxon>Cytophagales</taxon>
        <taxon>Cytophagaceae</taxon>
        <taxon>Sporocytophaga</taxon>
    </lineage>
</organism>
<dbReference type="InterPro" id="IPR051172">
    <property type="entry name" value="Chlamydia_OmcB"/>
</dbReference>
<gene>
    <name evidence="9" type="ORF">MYP_2156</name>
</gene>
<dbReference type="GO" id="GO:0030245">
    <property type="term" value="P:cellulose catabolic process"/>
    <property type="evidence" value="ECO:0007669"/>
    <property type="project" value="UniProtKB-KW"/>
</dbReference>
<dbReference type="STRING" id="153721.MYP_2156"/>
<dbReference type="SUPFAM" id="SSF48208">
    <property type="entry name" value="Six-hairpin glycosidases"/>
    <property type="match status" value="1"/>
</dbReference>
<keyword evidence="10" id="KW-1185">Reference proteome</keyword>
<dbReference type="PANTHER" id="PTHR34819:SF3">
    <property type="entry name" value="CELL SURFACE PROTEIN"/>
    <property type="match status" value="1"/>
</dbReference>
<evidence type="ECO:0000256" key="7">
    <source>
        <dbReference type="ARBA" id="ARBA00023326"/>
    </source>
</evidence>
<keyword evidence="7" id="KW-0624">Polysaccharide degradation</keyword>
<keyword evidence="6 9" id="KW-0326">Glycosidase</keyword>
<proteinExistence type="inferred from homology"/>
<dbReference type="InterPro" id="IPR001434">
    <property type="entry name" value="OmcB-like_DUF11"/>
</dbReference>
<dbReference type="InterPro" id="IPR012341">
    <property type="entry name" value="6hp_glycosidase-like_sf"/>
</dbReference>
<dbReference type="InterPro" id="IPR026444">
    <property type="entry name" value="Secre_tail"/>
</dbReference>
<dbReference type="eggNOG" id="COG3405">
    <property type="taxonomic scope" value="Bacteria"/>
</dbReference>
<dbReference type="NCBIfam" id="TIGR04183">
    <property type="entry name" value="Por_Secre_tail"/>
    <property type="match status" value="1"/>
</dbReference>
<dbReference type="NCBIfam" id="TIGR01451">
    <property type="entry name" value="B_ant_repeat"/>
    <property type="match status" value="1"/>
</dbReference>
<sequence length="1607" mass="177363">MRITLLILLIILSKMTLLKGQAVVVNPNPITVHINSNNPRIPFPQFLDYKGGKTLGRDNADGITDIEMEKNTREAYQIMMNRAVYEGTTVQGTKYIIFNPPGLGSTGPEPDCSEGDGYALLAAAYMADKPTFDGIYMYIHDHKGSVVEMFSQCGVIRNPNYRYGIGTQGWRPGTADADKDAAADGDFDIAMGLLVAYRQWPTLGIKDDCGRTRTYKELLTKYLKTISDTIFYNDGSWTCNPSWCPNGPDPRVDATGANGYYSGDIGFDGYVKSGNTWGEMTTWATPTGPGNNPQKGYLFNGKVIHPRSMYVTSKWLDYIAPSYFRAFAEFLEEEDAVAHNWNINQFRRAEASSDWIMGQIYAQGKLPTGGNISQIGPPPTNSISFNDANFAEDARNPWRTIVNYVWNGNPTTTWNPVLHEPQPGGNTFEYDNAIRVGNYSKLRNKGCHKLGNDPTDLKFVGPAIITNEIPMDPAGLLPVNVGNHINYNLGSFSPAIVAYHKDQNNAESKDLIADWYRQLTLMWDADMVTSPVPDNRYIKSIPKYFHEWFRVLGLLTVTGNYYAPSLMAKPDAKANLKVYLANNKTVASGPRVVNGITVTPGDEITYTISYRNFSILQAENVVITYPLPPEVEFISAIGGTNSGGVITWNIGSIPGYTSTGETGDDWKTFNPKSYPTYGEVKFKVRVKAGYENTIICNQATITASNSEPHTSNEFPNNETATFEKNCVNIISRSLSIAKVADRNIAANGDIINYTLRFSNSSQNGWLNGGRPDVRVTYSYGLSGPNAGNHYFRVLHGAQEPYINPGNYRISYFLNDAARIGIYDPVTNINGWDLKVTILEGGDPNKVKFTSEQYTFGEDAKGKWNQRLIMRFPDTLMATSQHTNMFFAKAGEPNEVLFVHKGIAAPFRMAIQFQAKGGSSACGTVPVGPLMADDWSFDNTLDVGTNDKHLYFPITPGWFDYQSTYNAALSTTINEVHVDACEPNYNKNFDRLLVEEWDGYVWRRILGRGPVPGMEMQNVCVTDTLPADLEWQGFTESEALGIKATYNPSTRVISWCTPSMLPGASGMIKYSAKAKSDCSADILVDNKAWIQSSSQAPIDSSFKVLVTCKPIPPLNPIASTIKKSSPAEGYDINEIIPYTVSFKQTQGTIANPALPSSADWTSHCGEPLMDFTNTKNPGGTPKLATYDYSHGKNGTLITKIKPELAQPFSLIFRHNGGTPVCSGNPLKGLMLTFVNNSCSQLAIKLFQNGTLLGSKVDISYPSPNDTLTIKAELIDNKLSVWINNFNALPYEFDNITYMNAGYVGFYNSNEATSGSGNPSHKLLYWNTHFDSAFEVSLTDPLASNVTYTASSITKLFSSPGLTTSQPVPVYNSATNTIEWVLKTGKTPMLFGDSVAFSFSVKLNTCPNGFVNNIVFANMMGVPTNYFGAQEVDKCGTVLPVDFLSFTASKVDGGALLKWSVINQIDNRGFYIEKAIDGINFNSIGFIPSTTASGSTYTFVDKEFLNIAYYRLQQVDNNGQFKYSQIRWVSEESLLVKIYPNPSLDAFNLQINGLEKFRLAAYSSTGQELEQIDNLATGSTLIGSNWAKGVYTLKLISDNAVYVYKLVKE</sequence>
<dbReference type="InterPro" id="IPR047589">
    <property type="entry name" value="DUF11_rpt"/>
</dbReference>
<feature type="domain" description="DUF11" evidence="8">
    <location>
        <begin position="593"/>
        <end position="713"/>
    </location>
</feature>
<accession>A0A098LFP4</accession>
<dbReference type="Gene3D" id="1.50.10.10">
    <property type="match status" value="1"/>
</dbReference>
<dbReference type="PANTHER" id="PTHR34819">
    <property type="entry name" value="LARGE CYSTEINE-RICH PERIPLASMIC PROTEIN OMCB"/>
    <property type="match status" value="1"/>
</dbReference>
<dbReference type="InterPro" id="IPR002037">
    <property type="entry name" value="Glyco_hydro_8"/>
</dbReference>
<evidence type="ECO:0000313" key="9">
    <source>
        <dbReference type="EMBL" id="GAL84928.1"/>
    </source>
</evidence>